<evidence type="ECO:0000313" key="2">
    <source>
        <dbReference type="Proteomes" id="UP000494040"/>
    </source>
</evidence>
<dbReference type="OrthoDB" id="6221744at2759"/>
<proteinExistence type="predicted"/>
<dbReference type="GO" id="GO:0006406">
    <property type="term" value="P:mRNA export from nucleus"/>
    <property type="evidence" value="ECO:0007669"/>
    <property type="project" value="InterPro"/>
</dbReference>
<keyword evidence="2" id="KW-1185">Reference proteome</keyword>
<dbReference type="InterPro" id="IPR018783">
    <property type="entry name" value="TF_ENY2"/>
</dbReference>
<dbReference type="EnsemblMetazoa" id="XM_014392481.1">
    <property type="protein sequence ID" value="XP_014247967.1"/>
    <property type="gene ID" value="LOC106665777"/>
</dbReference>
<dbReference type="PANTHER" id="PTHR12514">
    <property type="entry name" value="ENHANCER OF YELLOW 2 TRANSCRIPTION FACTOR"/>
    <property type="match status" value="1"/>
</dbReference>
<dbReference type="InterPro" id="IPR038212">
    <property type="entry name" value="TF_EnY2_sf"/>
</dbReference>
<evidence type="ECO:0008006" key="3">
    <source>
        <dbReference type="Google" id="ProtNLM"/>
    </source>
</evidence>
<gene>
    <name evidence="1" type="primary">106665777</name>
</gene>
<dbReference type="OMA" id="KLIECAW"/>
<protein>
    <recommendedName>
        <fullName evidence="3">Enhancer of yellow 2 transcription factor</fullName>
    </recommendedName>
</protein>
<evidence type="ECO:0000313" key="1">
    <source>
        <dbReference type="EnsemblMetazoa" id="XP_014247967.1"/>
    </source>
</evidence>
<dbReference type="AlphaFoldDB" id="A0A8I6TDW1"/>
<sequence length="100" mass="11568">MSGLTFEPGSEQLVVLKATGEYDRFKDLLRSRLYECGWVDEIYMLCRQATRNSHKNINELYEEVGKEGRGLVPASVKLELLHRVKQTILEKSGYFDEDPE</sequence>
<dbReference type="GO" id="GO:0003713">
    <property type="term" value="F:transcription coactivator activity"/>
    <property type="evidence" value="ECO:0007669"/>
    <property type="project" value="InterPro"/>
</dbReference>
<dbReference type="GO" id="GO:0005643">
    <property type="term" value="C:nuclear pore"/>
    <property type="evidence" value="ECO:0007669"/>
    <property type="project" value="InterPro"/>
</dbReference>
<dbReference type="GO" id="GO:0000124">
    <property type="term" value="C:SAGA complex"/>
    <property type="evidence" value="ECO:0007669"/>
    <property type="project" value="InterPro"/>
</dbReference>
<dbReference type="Gene3D" id="1.10.246.140">
    <property type="match status" value="1"/>
</dbReference>
<dbReference type="Proteomes" id="UP000494040">
    <property type="component" value="Unassembled WGS sequence"/>
</dbReference>
<dbReference type="KEGG" id="clec:106665777"/>
<dbReference type="Pfam" id="PF10163">
    <property type="entry name" value="EnY2"/>
    <property type="match status" value="1"/>
</dbReference>
<organism evidence="1 2">
    <name type="scientific">Cimex lectularius</name>
    <name type="common">Bed bug</name>
    <name type="synonym">Acanthia lectularia</name>
    <dbReference type="NCBI Taxonomy" id="79782"/>
    <lineage>
        <taxon>Eukaryota</taxon>
        <taxon>Metazoa</taxon>
        <taxon>Ecdysozoa</taxon>
        <taxon>Arthropoda</taxon>
        <taxon>Hexapoda</taxon>
        <taxon>Insecta</taxon>
        <taxon>Pterygota</taxon>
        <taxon>Neoptera</taxon>
        <taxon>Paraneoptera</taxon>
        <taxon>Hemiptera</taxon>
        <taxon>Heteroptera</taxon>
        <taxon>Panheteroptera</taxon>
        <taxon>Cimicomorpha</taxon>
        <taxon>Cimicidae</taxon>
        <taxon>Cimex</taxon>
    </lineage>
</organism>
<reference evidence="1" key="1">
    <citation type="submission" date="2022-01" db="UniProtKB">
        <authorList>
            <consortium name="EnsemblMetazoa"/>
        </authorList>
    </citation>
    <scope>IDENTIFICATION</scope>
</reference>
<name>A0A8I6TDW1_CIMLE</name>
<accession>A0A8I6TDW1</accession>